<evidence type="ECO:0000313" key="2">
    <source>
        <dbReference type="EMBL" id="KJU81315.1"/>
    </source>
</evidence>
<feature type="transmembrane region" description="Helical" evidence="1">
    <location>
        <begin position="228"/>
        <end position="254"/>
    </location>
</feature>
<dbReference type="Proteomes" id="UP000033423">
    <property type="component" value="Unassembled WGS sequence"/>
</dbReference>
<keyword evidence="3" id="KW-1185">Reference proteome</keyword>
<feature type="transmembrane region" description="Helical" evidence="1">
    <location>
        <begin position="266"/>
        <end position="283"/>
    </location>
</feature>
<evidence type="ECO:0000313" key="3">
    <source>
        <dbReference type="Proteomes" id="UP000033423"/>
    </source>
</evidence>
<keyword evidence="1" id="KW-0812">Transmembrane</keyword>
<feature type="transmembrane region" description="Helical" evidence="1">
    <location>
        <begin position="106"/>
        <end position="125"/>
    </location>
</feature>
<gene>
    <name evidence="2" type="ORF">MBAV_006448</name>
</gene>
<accession>A0A0F3GHA8</accession>
<name>A0A0F3GHA8_9BACT</name>
<dbReference type="EMBL" id="LACI01002732">
    <property type="protein sequence ID" value="KJU81315.1"/>
    <property type="molecule type" value="Genomic_DNA"/>
</dbReference>
<sequence length="456" mass="51651">MIRFLKKLTVTQIFEFLLTLVLLGVILNVYIKSAFSITHGNIFSLYKDMLILLFIVFSIATFSIKTNSMSLNNYDLLFLCFLMFGLFQIINNYVTTNSLISGIYKFRRYLLTYVLYFCFVSFFKINSKYFDIAIKIAKLIVVISFLWSITESLAVNTKIIPIASITSFLRTSIILENDALYQVSHKGENYLPRTYGVIADVSLSGVFYLIGLMAFAPESIQKNKTKDTMFILLGITAILTSTSKTALFLLFVISPFMLSIKSRKSKYFKILILLLACATFMLYNKTIAFRGMVDATIFTAVPVYIEQLQSDISNASLFEILFGRGYDVKREELLLLGLQGTVDENFNWGNDLLFVNILMMWGIIGFVMYATIFIFYPLVLFYKAKSTFIKGTSLSVIVAGLSSVHNNAIFHSGIDIIVCLFLACMSYAYYKDKPSKNKQLISGCEKSCLVIPVANT</sequence>
<keyword evidence="1" id="KW-1133">Transmembrane helix</keyword>
<feature type="transmembrane region" description="Helical" evidence="1">
    <location>
        <begin position="410"/>
        <end position="430"/>
    </location>
</feature>
<evidence type="ECO:0000256" key="1">
    <source>
        <dbReference type="SAM" id="Phobius"/>
    </source>
</evidence>
<feature type="transmembrane region" description="Helical" evidence="1">
    <location>
        <begin position="353"/>
        <end position="376"/>
    </location>
</feature>
<organism evidence="2 3">
    <name type="scientific">Candidatus Magnetobacterium bavaricum</name>
    <dbReference type="NCBI Taxonomy" id="29290"/>
    <lineage>
        <taxon>Bacteria</taxon>
        <taxon>Pseudomonadati</taxon>
        <taxon>Nitrospirota</taxon>
        <taxon>Thermodesulfovibrionia</taxon>
        <taxon>Thermodesulfovibrionales</taxon>
        <taxon>Candidatus Magnetobacteriaceae</taxon>
        <taxon>Candidatus Magnetobacterium</taxon>
    </lineage>
</organism>
<feature type="transmembrane region" description="Helical" evidence="1">
    <location>
        <begin position="76"/>
        <end position="94"/>
    </location>
</feature>
<feature type="transmembrane region" description="Helical" evidence="1">
    <location>
        <begin position="43"/>
        <end position="64"/>
    </location>
</feature>
<feature type="transmembrane region" description="Helical" evidence="1">
    <location>
        <begin position="12"/>
        <end position="31"/>
    </location>
</feature>
<comment type="caution">
    <text evidence="2">The sequence shown here is derived from an EMBL/GenBank/DDBJ whole genome shotgun (WGS) entry which is preliminary data.</text>
</comment>
<dbReference type="AlphaFoldDB" id="A0A0F3GHA8"/>
<feature type="transmembrane region" description="Helical" evidence="1">
    <location>
        <begin position="195"/>
        <end position="216"/>
    </location>
</feature>
<reference evidence="2 3" key="1">
    <citation type="submission" date="2015-02" db="EMBL/GenBank/DDBJ databases">
        <title>Single-cell genomics of uncultivated deep-branching MTB reveals a conserved set of magnetosome genes.</title>
        <authorList>
            <person name="Kolinko S."/>
            <person name="Richter M."/>
            <person name="Glockner F.O."/>
            <person name="Brachmann A."/>
            <person name="Schuler D."/>
        </authorList>
    </citation>
    <scope>NUCLEOTIDE SEQUENCE [LARGE SCALE GENOMIC DNA]</scope>
    <source>
        <strain evidence="2">TM-1</strain>
    </source>
</reference>
<proteinExistence type="predicted"/>
<keyword evidence="1" id="KW-0472">Membrane</keyword>
<protein>
    <submittedName>
        <fullName evidence="2">Membrane protein</fullName>
    </submittedName>
</protein>